<feature type="non-terminal residue" evidence="1">
    <location>
        <position position="163"/>
    </location>
</feature>
<gene>
    <name evidence="1" type="ORF">Tci_539023</name>
</gene>
<organism evidence="1">
    <name type="scientific">Tanacetum cinerariifolium</name>
    <name type="common">Dalmatian daisy</name>
    <name type="synonym">Chrysanthemum cinerariifolium</name>
    <dbReference type="NCBI Taxonomy" id="118510"/>
    <lineage>
        <taxon>Eukaryota</taxon>
        <taxon>Viridiplantae</taxon>
        <taxon>Streptophyta</taxon>
        <taxon>Embryophyta</taxon>
        <taxon>Tracheophyta</taxon>
        <taxon>Spermatophyta</taxon>
        <taxon>Magnoliopsida</taxon>
        <taxon>eudicotyledons</taxon>
        <taxon>Gunneridae</taxon>
        <taxon>Pentapetalae</taxon>
        <taxon>asterids</taxon>
        <taxon>campanulids</taxon>
        <taxon>Asterales</taxon>
        <taxon>Asteraceae</taxon>
        <taxon>Asteroideae</taxon>
        <taxon>Anthemideae</taxon>
        <taxon>Anthemidinae</taxon>
        <taxon>Tanacetum</taxon>
    </lineage>
</organism>
<accession>A0A699IIZ7</accession>
<reference evidence="1" key="1">
    <citation type="journal article" date="2019" name="Sci. Rep.">
        <title>Draft genome of Tanacetum cinerariifolium, the natural source of mosquito coil.</title>
        <authorList>
            <person name="Yamashiro T."/>
            <person name="Shiraishi A."/>
            <person name="Satake H."/>
            <person name="Nakayama K."/>
        </authorList>
    </citation>
    <scope>NUCLEOTIDE SEQUENCE</scope>
</reference>
<comment type="caution">
    <text evidence="1">The sequence shown here is derived from an EMBL/GenBank/DDBJ whole genome shotgun (WGS) entry which is preliminary data.</text>
</comment>
<name>A0A699IIZ7_TANCI</name>
<sequence length="163" mass="17842">KVVDDVSEDEDFKGGSWVSAVEFVNANGRRIVNGCLGYIENYLKNGQLDISVGGSLMLLDEEEIVKLMEEEEMADFELQVCGNIIDQEDLYKFDEEALNLASEEEARQARAEHEWLKKSEGGEARGSSGALKPSTYHVIAIFLPLGAEVEAACALEVKALGAL</sequence>
<dbReference type="AlphaFoldDB" id="A0A699IIZ7"/>
<feature type="non-terminal residue" evidence="1">
    <location>
        <position position="1"/>
    </location>
</feature>
<dbReference type="EMBL" id="BKCJ010308002">
    <property type="protein sequence ID" value="GEZ67050.1"/>
    <property type="molecule type" value="Genomic_DNA"/>
</dbReference>
<protein>
    <submittedName>
        <fullName evidence="1">Uncharacterized protein</fullName>
    </submittedName>
</protein>
<evidence type="ECO:0000313" key="1">
    <source>
        <dbReference type="EMBL" id="GEZ67050.1"/>
    </source>
</evidence>
<proteinExistence type="predicted"/>